<dbReference type="InterPro" id="IPR019318">
    <property type="entry name" value="Gua_nucleotide_exch_fac_Ric8"/>
</dbReference>
<dbReference type="GO" id="GO:0001965">
    <property type="term" value="F:G-protein alpha-subunit binding"/>
    <property type="evidence" value="ECO:0007669"/>
    <property type="project" value="TreeGrafter"/>
</dbReference>
<dbReference type="InterPro" id="IPR016024">
    <property type="entry name" value="ARM-type_fold"/>
</dbReference>
<feature type="region of interest" description="Disordered" evidence="6">
    <location>
        <begin position="1"/>
        <end position="21"/>
    </location>
</feature>
<dbReference type="GO" id="GO:0005085">
    <property type="term" value="F:guanyl-nucleotide exchange factor activity"/>
    <property type="evidence" value="ECO:0007669"/>
    <property type="project" value="UniProtKB-KW"/>
</dbReference>
<dbReference type="Gene3D" id="1.25.10.10">
    <property type="entry name" value="Leucine-rich Repeat Variant"/>
    <property type="match status" value="1"/>
</dbReference>
<dbReference type="PANTHER" id="PTHR12425">
    <property type="entry name" value="SYNEMBRYN"/>
    <property type="match status" value="1"/>
</dbReference>
<dbReference type="PANTHER" id="PTHR12425:SF5">
    <property type="entry name" value="SYNEMBRYN"/>
    <property type="match status" value="1"/>
</dbReference>
<dbReference type="GeneID" id="100902692"/>
<dbReference type="InterPro" id="IPR011989">
    <property type="entry name" value="ARM-like"/>
</dbReference>
<dbReference type="Proteomes" id="UP000694867">
    <property type="component" value="Unplaced"/>
</dbReference>
<gene>
    <name evidence="8" type="primary">LOC100902692</name>
</gene>
<dbReference type="RefSeq" id="XP_028967099.1">
    <property type="nucleotide sequence ID" value="XM_029111266.1"/>
</dbReference>
<proteinExistence type="inferred from homology"/>
<organism evidence="7 8">
    <name type="scientific">Galendromus occidentalis</name>
    <name type="common">western predatory mite</name>
    <dbReference type="NCBI Taxonomy" id="34638"/>
    <lineage>
        <taxon>Eukaryota</taxon>
        <taxon>Metazoa</taxon>
        <taxon>Ecdysozoa</taxon>
        <taxon>Arthropoda</taxon>
        <taxon>Chelicerata</taxon>
        <taxon>Arachnida</taxon>
        <taxon>Acari</taxon>
        <taxon>Parasitiformes</taxon>
        <taxon>Mesostigmata</taxon>
        <taxon>Gamasina</taxon>
        <taxon>Phytoseioidea</taxon>
        <taxon>Phytoseiidae</taxon>
        <taxon>Typhlodrominae</taxon>
        <taxon>Galendromus</taxon>
    </lineage>
</organism>
<keyword evidence="5" id="KW-0143">Chaperone</keyword>
<evidence type="ECO:0000313" key="7">
    <source>
        <dbReference type="Proteomes" id="UP000694867"/>
    </source>
</evidence>
<protein>
    <submittedName>
        <fullName evidence="8">Synembryn-A</fullName>
    </submittedName>
</protein>
<dbReference type="KEGG" id="goe:100902692"/>
<dbReference type="AlphaFoldDB" id="A0AAJ7SEE2"/>
<dbReference type="GO" id="GO:0005938">
    <property type="term" value="C:cell cortex"/>
    <property type="evidence" value="ECO:0007669"/>
    <property type="project" value="UniProtKB-SubCell"/>
</dbReference>
<evidence type="ECO:0000256" key="6">
    <source>
        <dbReference type="SAM" id="MobiDB-lite"/>
    </source>
</evidence>
<dbReference type="SUPFAM" id="SSF48371">
    <property type="entry name" value="ARM repeat"/>
    <property type="match status" value="1"/>
</dbReference>
<reference evidence="8" key="1">
    <citation type="submission" date="2025-08" db="UniProtKB">
        <authorList>
            <consortium name="RefSeq"/>
        </authorList>
    </citation>
    <scope>IDENTIFICATION</scope>
</reference>
<keyword evidence="4" id="KW-0344">Guanine-nucleotide releasing factor</keyword>
<sequence length="522" mass="58237">MAENHAAMAESLPAGSVTAEGSTSLDWESGVKALKEFNETNVKTYTFDESQLREFLPQIPHVVKLLDSAAEEDRMVALATCRILSRDRKVANAVFGKDLFEKLCIITRLKTGSGPLTEALAPAALEAEKVISNLVFHEQEYRDLSVAHGVLKSLIDRVATVDAVSPEIQLFDVRVLFGLTAREPSLRLVARQELDGLANLCSLLKNLHDKLPESDADLINWTLRALYNLTASFKEEEKEELELDELMTILRQLLLAMKDDKLVVEEVINNLSNMSKKSLAGLLTPTISADSHRFMRYNVEAVDVMLDQLDYKLESPHQRECLVPVLVALSQAARSSRVIRKYVKARILPPLKDVMNRPEEGDTLRNKLVRLMTSPLTEVKCTAADLLFVLCKEKVGRLIKYTGYGNAAGLLANRGLMLGGRGNGHFSSESEDSDTEEYVKYKDNINPVLGCYEEPKPNPIDEMTEEQKEHEAMQLLQLINRLAQCSNIRPCVVYDGKPHPVDNVHELLNGLSQPNTSQTEGD</sequence>
<name>A0AAJ7SEE2_9ACAR</name>
<dbReference type="InterPro" id="IPR008376">
    <property type="entry name" value="Chaperone_Ric-8_A/B"/>
</dbReference>
<dbReference type="GO" id="GO:0007186">
    <property type="term" value="P:G protein-coupled receptor signaling pathway"/>
    <property type="evidence" value="ECO:0007669"/>
    <property type="project" value="TreeGrafter"/>
</dbReference>
<keyword evidence="7" id="KW-1185">Reference proteome</keyword>
<dbReference type="Pfam" id="PF10165">
    <property type="entry name" value="Ric8"/>
    <property type="match status" value="1"/>
</dbReference>
<keyword evidence="3" id="KW-0963">Cytoplasm</keyword>
<evidence type="ECO:0000313" key="8">
    <source>
        <dbReference type="RefSeq" id="XP_028967099.1"/>
    </source>
</evidence>
<evidence type="ECO:0000256" key="3">
    <source>
        <dbReference type="ARBA" id="ARBA00022490"/>
    </source>
</evidence>
<comment type="similarity">
    <text evidence="2">Belongs to the synembryn family.</text>
</comment>
<evidence type="ECO:0000256" key="2">
    <source>
        <dbReference type="ARBA" id="ARBA00009049"/>
    </source>
</evidence>
<evidence type="ECO:0000256" key="4">
    <source>
        <dbReference type="ARBA" id="ARBA00022658"/>
    </source>
</evidence>
<comment type="subcellular location">
    <subcellularLocation>
        <location evidence="1">Cytoplasm</location>
        <location evidence="1">Cell cortex</location>
    </subcellularLocation>
</comment>
<dbReference type="PRINTS" id="PR01802">
    <property type="entry name" value="SYNEMBRYN"/>
</dbReference>
<evidence type="ECO:0000256" key="1">
    <source>
        <dbReference type="ARBA" id="ARBA00004544"/>
    </source>
</evidence>
<evidence type="ECO:0000256" key="5">
    <source>
        <dbReference type="ARBA" id="ARBA00023186"/>
    </source>
</evidence>
<accession>A0AAJ7SEE2</accession>
<dbReference type="CTD" id="60626"/>